<dbReference type="EMBL" id="JBJKBG010000010">
    <property type="protein sequence ID" value="KAL3718275.1"/>
    <property type="molecule type" value="Genomic_DNA"/>
</dbReference>
<dbReference type="GO" id="GO:1901135">
    <property type="term" value="P:carbohydrate derivative metabolic process"/>
    <property type="evidence" value="ECO:0007669"/>
    <property type="project" value="UniProtKB-ARBA"/>
</dbReference>
<dbReference type="GO" id="GO:0008194">
    <property type="term" value="F:UDP-glycosyltransferase activity"/>
    <property type="evidence" value="ECO:0007669"/>
    <property type="project" value="UniProtKB-ARBA"/>
</dbReference>
<keyword evidence="1" id="KW-0808">Transferase</keyword>
<proteinExistence type="predicted"/>
<dbReference type="PANTHER" id="PTHR48044">
    <property type="entry name" value="GLYCOSYLTRANSFERASE"/>
    <property type="match status" value="1"/>
</dbReference>
<dbReference type="InterPro" id="IPR002213">
    <property type="entry name" value="UDP_glucos_trans"/>
</dbReference>
<evidence type="ECO:0000256" key="1">
    <source>
        <dbReference type="ARBA" id="ARBA00022679"/>
    </source>
</evidence>
<dbReference type="Gene3D" id="3.40.50.2000">
    <property type="entry name" value="Glycogen Phosphorylase B"/>
    <property type="match status" value="1"/>
</dbReference>
<reference evidence="2 3" key="1">
    <citation type="submission" date="2024-11" db="EMBL/GenBank/DDBJ databases">
        <title>Chromosome-level genome assembly of Eucalyptus globulus Labill. provides insights into its genome evolution.</title>
        <authorList>
            <person name="Li X."/>
        </authorList>
    </citation>
    <scope>NUCLEOTIDE SEQUENCE [LARGE SCALE GENOMIC DNA]</scope>
    <source>
        <strain evidence="2">CL2024</strain>
        <tissue evidence="2">Fresh tender leaves</tissue>
    </source>
</reference>
<dbReference type="Pfam" id="PF00201">
    <property type="entry name" value="UDPGT"/>
    <property type="match status" value="1"/>
</dbReference>
<evidence type="ECO:0000313" key="3">
    <source>
        <dbReference type="Proteomes" id="UP001634007"/>
    </source>
</evidence>
<name>A0ABD3IWI5_EUCGL</name>
<dbReference type="Proteomes" id="UP001634007">
    <property type="component" value="Unassembled WGS sequence"/>
</dbReference>
<comment type="caution">
    <text evidence="2">The sequence shown here is derived from an EMBL/GenBank/DDBJ whole genome shotgun (WGS) entry which is preliminary data.</text>
</comment>
<evidence type="ECO:0000313" key="2">
    <source>
        <dbReference type="EMBL" id="KAL3718275.1"/>
    </source>
</evidence>
<sequence>MAVQGWAPRTKILMHPSTDISGDITGGFVGHCGWSSSLEAIVFGVPITAMPIHLDQPLNAKLVVDLGVGVEVWREDGSYKREEVAKAIELVVVQEGGEQVRKRAKELSARIWERQEEEQTSAAMKKLEQVFGDQTTLNLVKL</sequence>
<gene>
    <name evidence="2" type="ORF">ACJRO7_003419</name>
</gene>
<dbReference type="PANTHER" id="PTHR48044:SF9">
    <property type="entry name" value="UDP-GLYCOSYLTRANSFERASE SUPERFAMILY PROTEIN"/>
    <property type="match status" value="1"/>
</dbReference>
<dbReference type="SUPFAM" id="SSF53756">
    <property type="entry name" value="UDP-Glycosyltransferase/glycogen phosphorylase"/>
    <property type="match status" value="1"/>
</dbReference>
<keyword evidence="3" id="KW-1185">Reference proteome</keyword>
<organism evidence="2 3">
    <name type="scientific">Eucalyptus globulus</name>
    <name type="common">Tasmanian blue gum</name>
    <dbReference type="NCBI Taxonomy" id="34317"/>
    <lineage>
        <taxon>Eukaryota</taxon>
        <taxon>Viridiplantae</taxon>
        <taxon>Streptophyta</taxon>
        <taxon>Embryophyta</taxon>
        <taxon>Tracheophyta</taxon>
        <taxon>Spermatophyta</taxon>
        <taxon>Magnoliopsida</taxon>
        <taxon>eudicotyledons</taxon>
        <taxon>Gunneridae</taxon>
        <taxon>Pentapetalae</taxon>
        <taxon>rosids</taxon>
        <taxon>malvids</taxon>
        <taxon>Myrtales</taxon>
        <taxon>Myrtaceae</taxon>
        <taxon>Myrtoideae</taxon>
        <taxon>Eucalypteae</taxon>
        <taxon>Eucalyptus</taxon>
    </lineage>
</organism>
<dbReference type="AlphaFoldDB" id="A0ABD3IWI5"/>
<accession>A0ABD3IWI5</accession>
<protein>
    <submittedName>
        <fullName evidence="2">Uncharacterized protein</fullName>
    </submittedName>
</protein>